<dbReference type="AlphaFoldDB" id="A0A246JEE1"/>
<proteinExistence type="predicted"/>
<organism evidence="1 2">
    <name type="scientific">Roseateles aquatilis</name>
    <dbReference type="NCBI Taxonomy" id="431061"/>
    <lineage>
        <taxon>Bacteria</taxon>
        <taxon>Pseudomonadati</taxon>
        <taxon>Pseudomonadota</taxon>
        <taxon>Betaproteobacteria</taxon>
        <taxon>Burkholderiales</taxon>
        <taxon>Sphaerotilaceae</taxon>
        <taxon>Roseateles</taxon>
    </lineage>
</organism>
<dbReference type="EMBL" id="NIOF01000004">
    <property type="protein sequence ID" value="OWQ90968.1"/>
    <property type="molecule type" value="Genomic_DNA"/>
</dbReference>
<evidence type="ECO:0000313" key="2">
    <source>
        <dbReference type="Proteomes" id="UP000197468"/>
    </source>
</evidence>
<dbReference type="Proteomes" id="UP000197468">
    <property type="component" value="Unassembled WGS sequence"/>
</dbReference>
<dbReference type="SUPFAM" id="SSF63592">
    <property type="entry name" value="Flagellar transcriptional activator FlhD"/>
    <property type="match status" value="1"/>
</dbReference>
<reference evidence="1 2" key="1">
    <citation type="journal article" date="2008" name="Int. J. Syst. Evol. Microbiol.">
        <title>Description of Roseateles aquatilis sp. nov. and Roseateles terrae sp. nov., in the class Betaproteobacteria, and emended description of the genus Roseateles.</title>
        <authorList>
            <person name="Gomila M."/>
            <person name="Bowien B."/>
            <person name="Falsen E."/>
            <person name="Moore E.R."/>
            <person name="Lalucat J."/>
        </authorList>
    </citation>
    <scope>NUCLEOTIDE SEQUENCE [LARGE SCALE GENOMIC DNA]</scope>
    <source>
        <strain evidence="1 2">CCUG 48205</strain>
    </source>
</reference>
<comment type="caution">
    <text evidence="1">The sequence shown here is derived from an EMBL/GenBank/DDBJ whole genome shotgun (WGS) entry which is preliminary data.</text>
</comment>
<dbReference type="OrthoDB" id="8812165at2"/>
<accession>A0A246JEE1</accession>
<evidence type="ECO:0000313" key="1">
    <source>
        <dbReference type="EMBL" id="OWQ90968.1"/>
    </source>
</evidence>
<evidence type="ECO:0008006" key="3">
    <source>
        <dbReference type="Google" id="ProtNLM"/>
    </source>
</evidence>
<keyword evidence="2" id="KW-1185">Reference proteome</keyword>
<dbReference type="RefSeq" id="WP_088385174.1">
    <property type="nucleotide sequence ID" value="NZ_NIOF01000004.1"/>
</dbReference>
<sequence length="103" mass="10917">MNDATPLNAVQHLNFETLSLIRDSARSDLATACCQFGLHPDQLRTITALSPTDLMQIVASTGNVLLFAPRDDIDLLLAAPRTVIPILASARSHGPARAPAATS</sequence>
<dbReference type="InterPro" id="IPR036194">
    <property type="entry name" value="FlhD_sf"/>
</dbReference>
<name>A0A246JEE1_9BURK</name>
<dbReference type="Gene3D" id="1.10.4000.10">
    <property type="entry name" value="Flagellar transcriptional activator FlhD"/>
    <property type="match status" value="1"/>
</dbReference>
<gene>
    <name evidence="1" type="ORF">CDN99_12510</name>
</gene>
<protein>
    <recommendedName>
        <fullName evidence="3">Flagellar transcriptional regulator FlhD</fullName>
    </recommendedName>
</protein>